<gene>
    <name evidence="2" type="ORF">N789_06335</name>
</gene>
<evidence type="ECO:0000313" key="3">
    <source>
        <dbReference type="Proteomes" id="UP000029385"/>
    </source>
</evidence>
<reference evidence="2 3" key="1">
    <citation type="submission" date="2013-09" db="EMBL/GenBank/DDBJ databases">
        <title>Genome sequencing of Arenimonas oryziterrae.</title>
        <authorList>
            <person name="Chen F."/>
            <person name="Wang G."/>
        </authorList>
    </citation>
    <scope>NUCLEOTIDE SEQUENCE [LARGE SCALE GENOMIC DNA]</scope>
    <source>
        <strain evidence="2 3">YC6267</strain>
    </source>
</reference>
<dbReference type="PANTHER" id="PTHR43798:SF33">
    <property type="entry name" value="HYDROLASE, PUTATIVE (AFU_ORTHOLOGUE AFUA_2G14860)-RELATED"/>
    <property type="match status" value="1"/>
</dbReference>
<dbReference type="Proteomes" id="UP000029385">
    <property type="component" value="Unassembled WGS sequence"/>
</dbReference>
<organism evidence="2 3">
    <name type="scientific">Arenimonas oryziterrae DSM 21050 = YC6267</name>
    <dbReference type="NCBI Taxonomy" id="1121015"/>
    <lineage>
        <taxon>Bacteria</taxon>
        <taxon>Pseudomonadati</taxon>
        <taxon>Pseudomonadota</taxon>
        <taxon>Gammaproteobacteria</taxon>
        <taxon>Lysobacterales</taxon>
        <taxon>Lysobacteraceae</taxon>
        <taxon>Arenimonas</taxon>
    </lineage>
</organism>
<dbReference type="OrthoDB" id="2086224at2"/>
<dbReference type="eggNOG" id="COG0596">
    <property type="taxonomic scope" value="Bacteria"/>
</dbReference>
<evidence type="ECO:0000313" key="2">
    <source>
        <dbReference type="EMBL" id="KFN44028.1"/>
    </source>
</evidence>
<dbReference type="STRING" id="1121015.GCA_000420545_01721"/>
<proteinExistence type="predicted"/>
<name>A0A091AUS4_9GAMM</name>
<dbReference type="Gene3D" id="3.40.50.1820">
    <property type="entry name" value="alpha/beta hydrolase"/>
    <property type="match status" value="1"/>
</dbReference>
<dbReference type="PRINTS" id="PR00111">
    <property type="entry name" value="ABHYDROLASE"/>
</dbReference>
<dbReference type="PATRIC" id="fig|1121015.4.peg.757"/>
<dbReference type="RefSeq" id="WP_022969343.1">
    <property type="nucleotide sequence ID" value="NZ_ATVD01000003.1"/>
</dbReference>
<dbReference type="AlphaFoldDB" id="A0A091AUS4"/>
<dbReference type="GO" id="GO:0016020">
    <property type="term" value="C:membrane"/>
    <property type="evidence" value="ECO:0007669"/>
    <property type="project" value="TreeGrafter"/>
</dbReference>
<keyword evidence="3" id="KW-1185">Reference proteome</keyword>
<dbReference type="Pfam" id="PF00561">
    <property type="entry name" value="Abhydrolase_1"/>
    <property type="match status" value="1"/>
</dbReference>
<evidence type="ECO:0000259" key="1">
    <source>
        <dbReference type="Pfam" id="PF00561"/>
    </source>
</evidence>
<accession>A0A091AUS4</accession>
<protein>
    <recommendedName>
        <fullName evidence="1">AB hydrolase-1 domain-containing protein</fullName>
    </recommendedName>
</protein>
<dbReference type="SUPFAM" id="SSF53474">
    <property type="entry name" value="alpha/beta-Hydrolases"/>
    <property type="match status" value="1"/>
</dbReference>
<dbReference type="InterPro" id="IPR000073">
    <property type="entry name" value="AB_hydrolase_1"/>
</dbReference>
<dbReference type="PANTHER" id="PTHR43798">
    <property type="entry name" value="MONOACYLGLYCEROL LIPASE"/>
    <property type="match status" value="1"/>
</dbReference>
<dbReference type="InterPro" id="IPR029058">
    <property type="entry name" value="AB_hydrolase_fold"/>
</dbReference>
<feature type="domain" description="AB hydrolase-1" evidence="1">
    <location>
        <begin position="64"/>
        <end position="292"/>
    </location>
</feature>
<sequence>MKKSRVALAVSLGLALTTVGVAVTMPERVLEAEFARQRWLAGASQHTLVAAGHRWNYLEAGQGPLIVLVHGFTGSKENWLPVMRELAKTHRVIAPDLPGWGESERQADADYGPGAQADRLAEFLATFHEQPALLVGHSMGGQIVGLLAARHPTQVGRIVLMSSAGVKFEENQFGREVLAGRNPFEVTTRAELRRYLGIVFTDPPFVPWPATEALVRRRRADVAFEQGILDRIGRGPEAFSLEAELPKIQAPVLLLWCRDDRVIDVSAAEIFHRGLARSQTVLLAGCGHMPMMAQPGNVAEALLGFANAAP</sequence>
<comment type="caution">
    <text evidence="2">The sequence shown here is derived from an EMBL/GenBank/DDBJ whole genome shotgun (WGS) entry which is preliminary data.</text>
</comment>
<dbReference type="EMBL" id="AVCI01000003">
    <property type="protein sequence ID" value="KFN44028.1"/>
    <property type="molecule type" value="Genomic_DNA"/>
</dbReference>
<dbReference type="InterPro" id="IPR050266">
    <property type="entry name" value="AB_hydrolase_sf"/>
</dbReference>